<evidence type="ECO:0000313" key="2">
    <source>
        <dbReference type="Proteomes" id="UP001362999"/>
    </source>
</evidence>
<organism evidence="1 2">
    <name type="scientific">Favolaschia claudopus</name>
    <dbReference type="NCBI Taxonomy" id="2862362"/>
    <lineage>
        <taxon>Eukaryota</taxon>
        <taxon>Fungi</taxon>
        <taxon>Dikarya</taxon>
        <taxon>Basidiomycota</taxon>
        <taxon>Agaricomycotina</taxon>
        <taxon>Agaricomycetes</taxon>
        <taxon>Agaricomycetidae</taxon>
        <taxon>Agaricales</taxon>
        <taxon>Marasmiineae</taxon>
        <taxon>Mycenaceae</taxon>
        <taxon>Favolaschia</taxon>
    </lineage>
</organism>
<evidence type="ECO:0008006" key="3">
    <source>
        <dbReference type="Google" id="ProtNLM"/>
    </source>
</evidence>
<proteinExistence type="predicted"/>
<protein>
    <recommendedName>
        <fullName evidence="3">Secreted protein</fullName>
    </recommendedName>
</protein>
<keyword evidence="2" id="KW-1185">Reference proteome</keyword>
<name>A0AAW0BIN6_9AGAR</name>
<dbReference type="AlphaFoldDB" id="A0AAW0BIN6"/>
<dbReference type="Proteomes" id="UP001362999">
    <property type="component" value="Unassembled WGS sequence"/>
</dbReference>
<sequence>MVRDRGRFAAPVPSLASTITLHLALSAAFAATEGMLLVFTSLFAIESTAHRLVPLDQVYRQQSRTQKGRNRDCPTEDPFLILSLHFFEDPERPSAPRGNSLRRSFPTSLVARQPTVHEENKKIRKNQSGIRC</sequence>
<reference evidence="1 2" key="1">
    <citation type="journal article" date="2024" name="J Genomics">
        <title>Draft genome sequencing and assembly of Favolaschia claudopus CIRM-BRFM 2984 isolated from oak limbs.</title>
        <authorList>
            <person name="Navarro D."/>
            <person name="Drula E."/>
            <person name="Chaduli D."/>
            <person name="Cazenave R."/>
            <person name="Ahrendt S."/>
            <person name="Wang J."/>
            <person name="Lipzen A."/>
            <person name="Daum C."/>
            <person name="Barry K."/>
            <person name="Grigoriev I.V."/>
            <person name="Favel A."/>
            <person name="Rosso M.N."/>
            <person name="Martin F."/>
        </authorList>
    </citation>
    <scope>NUCLEOTIDE SEQUENCE [LARGE SCALE GENOMIC DNA]</scope>
    <source>
        <strain evidence="1 2">CIRM-BRFM 2984</strain>
    </source>
</reference>
<comment type="caution">
    <text evidence="1">The sequence shown here is derived from an EMBL/GenBank/DDBJ whole genome shotgun (WGS) entry which is preliminary data.</text>
</comment>
<gene>
    <name evidence="1" type="ORF">R3P38DRAFT_2778350</name>
</gene>
<dbReference type="EMBL" id="JAWWNJ010000032">
    <property type="protein sequence ID" value="KAK7026325.1"/>
    <property type="molecule type" value="Genomic_DNA"/>
</dbReference>
<accession>A0AAW0BIN6</accession>
<evidence type="ECO:0000313" key="1">
    <source>
        <dbReference type="EMBL" id="KAK7026325.1"/>
    </source>
</evidence>